<comment type="caution">
    <text evidence="2">The sequence shown here is derived from an EMBL/GenBank/DDBJ whole genome shotgun (WGS) entry which is preliminary data.</text>
</comment>
<name>A0A9W9ZQ38_9CNID</name>
<gene>
    <name evidence="2" type="ORF">OS493_024619</name>
</gene>
<protein>
    <submittedName>
        <fullName evidence="2">Uncharacterized protein</fullName>
    </submittedName>
</protein>
<dbReference type="EMBL" id="MU825892">
    <property type="protein sequence ID" value="KAJ7383934.1"/>
    <property type="molecule type" value="Genomic_DNA"/>
</dbReference>
<dbReference type="OrthoDB" id="2392202at2759"/>
<accession>A0A9W9ZQ38</accession>
<dbReference type="AlphaFoldDB" id="A0A9W9ZQ38"/>
<dbReference type="Proteomes" id="UP001163046">
    <property type="component" value="Unassembled WGS sequence"/>
</dbReference>
<evidence type="ECO:0000313" key="2">
    <source>
        <dbReference type="EMBL" id="KAJ7383934.1"/>
    </source>
</evidence>
<keyword evidence="3" id="KW-1185">Reference proteome</keyword>
<sequence length="251" mass="28467">MKCEKQIERLKRVSEDVNSPSDSAPAVVEEGLDIPKCNRMRTIEEILLSMCHDRVEPTEKSVARAVDTDVLHSVHTCDRYVGARFTMSSEASLSYPDIVLSFPGDPVLLVPSLFYAVEEIIGTNSYSCRLELPINCQLREDILCARYLTRKVSRRKKKEAESGGKKRKAGTKKRQRRYDKKVPDVFTGSLVQDGQPQFLTTITIRITKLTRPQELVVSKRLFPGHTCMFGMLTNKRLPPVSARLSFVCFLQ</sequence>
<proteinExistence type="predicted"/>
<evidence type="ECO:0000256" key="1">
    <source>
        <dbReference type="SAM" id="MobiDB-lite"/>
    </source>
</evidence>
<evidence type="ECO:0000313" key="3">
    <source>
        <dbReference type="Proteomes" id="UP001163046"/>
    </source>
</evidence>
<feature type="compositionally biased region" description="Basic residues" evidence="1">
    <location>
        <begin position="165"/>
        <end position="178"/>
    </location>
</feature>
<organism evidence="2 3">
    <name type="scientific">Desmophyllum pertusum</name>
    <dbReference type="NCBI Taxonomy" id="174260"/>
    <lineage>
        <taxon>Eukaryota</taxon>
        <taxon>Metazoa</taxon>
        <taxon>Cnidaria</taxon>
        <taxon>Anthozoa</taxon>
        <taxon>Hexacorallia</taxon>
        <taxon>Scleractinia</taxon>
        <taxon>Caryophylliina</taxon>
        <taxon>Caryophylliidae</taxon>
        <taxon>Desmophyllum</taxon>
    </lineage>
</organism>
<feature type="region of interest" description="Disordered" evidence="1">
    <location>
        <begin position="155"/>
        <end position="178"/>
    </location>
</feature>
<reference evidence="2" key="1">
    <citation type="submission" date="2023-01" db="EMBL/GenBank/DDBJ databases">
        <title>Genome assembly of the deep-sea coral Lophelia pertusa.</title>
        <authorList>
            <person name="Herrera S."/>
            <person name="Cordes E."/>
        </authorList>
    </citation>
    <scope>NUCLEOTIDE SEQUENCE</scope>
    <source>
        <strain evidence="2">USNM1676648</strain>
        <tissue evidence="2">Polyp</tissue>
    </source>
</reference>